<proteinExistence type="predicted"/>
<evidence type="ECO:0008006" key="3">
    <source>
        <dbReference type="Google" id="ProtNLM"/>
    </source>
</evidence>
<name>A0A3P1SFT2_9ACTO</name>
<comment type="caution">
    <text evidence="1">The sequence shown here is derived from an EMBL/GenBank/DDBJ whole genome shotgun (WGS) entry which is preliminary data.</text>
</comment>
<dbReference type="EMBL" id="RQZF01000002">
    <property type="protein sequence ID" value="RRC96018.1"/>
    <property type="molecule type" value="Genomic_DNA"/>
</dbReference>
<evidence type="ECO:0000313" key="2">
    <source>
        <dbReference type="Proteomes" id="UP000280444"/>
    </source>
</evidence>
<dbReference type="AlphaFoldDB" id="A0A3P1SFT2"/>
<sequence>MHESLQALTTRVNSFELNSVPSETPFFVSDSAREKFQAATGEPRPFYGSTIIYDLNEETKLWIDGLATRLHDELGEALTQPLPRESFHLTLHDLRAHPQLSAISDTLFWDSRQVPTLLEQARSVGPISMTVNAVFNLMNTSAVIGLVPTTDEDCERALTARATFDSCIPSGAFTPHITLAYYRPDSPRPIDPSHYRALLKELTGDYAGRIITCEPERLAYTYFSDMCTYWSVN</sequence>
<reference evidence="1 2" key="1">
    <citation type="submission" date="2018-11" db="EMBL/GenBank/DDBJ databases">
        <title>Genomes From Bacteria Associated with the Canine Oral Cavity: a Test Case for Automated Genome-Based Taxonomic Assignment.</title>
        <authorList>
            <person name="Coil D.A."/>
            <person name="Jospin G."/>
            <person name="Darling A.E."/>
            <person name="Wallis C."/>
            <person name="Davis I.J."/>
            <person name="Harris S."/>
            <person name="Eisen J.A."/>
            <person name="Holcombe L.J."/>
            <person name="O'Flynn C."/>
        </authorList>
    </citation>
    <scope>NUCLEOTIDE SEQUENCE [LARGE SCALE GENOMIC DNA]</scope>
    <source>
        <strain evidence="1 2">OH770</strain>
    </source>
</reference>
<dbReference type="InterPro" id="IPR009097">
    <property type="entry name" value="Cyclic_Pdiesterase"/>
</dbReference>
<dbReference type="OrthoDB" id="3251213at2"/>
<evidence type="ECO:0000313" key="1">
    <source>
        <dbReference type="EMBL" id="RRC96018.1"/>
    </source>
</evidence>
<keyword evidence="2" id="KW-1185">Reference proteome</keyword>
<protein>
    <recommendedName>
        <fullName evidence="3">2'-5' RNA ligase family protein</fullName>
    </recommendedName>
</protein>
<dbReference type="SUPFAM" id="SSF55144">
    <property type="entry name" value="LigT-like"/>
    <property type="match status" value="1"/>
</dbReference>
<organism evidence="1 2">
    <name type="scientific">Schaalia canis</name>
    <dbReference type="NCBI Taxonomy" id="100469"/>
    <lineage>
        <taxon>Bacteria</taxon>
        <taxon>Bacillati</taxon>
        <taxon>Actinomycetota</taxon>
        <taxon>Actinomycetes</taxon>
        <taxon>Actinomycetales</taxon>
        <taxon>Actinomycetaceae</taxon>
        <taxon>Schaalia</taxon>
    </lineage>
</organism>
<dbReference type="RefSeq" id="WP_124868866.1">
    <property type="nucleotide sequence ID" value="NZ_RQZF01000002.1"/>
</dbReference>
<gene>
    <name evidence="1" type="ORF">EII11_04030</name>
</gene>
<accession>A0A3P1SFT2</accession>
<dbReference type="Proteomes" id="UP000280444">
    <property type="component" value="Unassembled WGS sequence"/>
</dbReference>
<dbReference type="Gene3D" id="3.90.1140.10">
    <property type="entry name" value="Cyclic phosphodiesterase"/>
    <property type="match status" value="1"/>
</dbReference>